<protein>
    <submittedName>
        <fullName evidence="2">Uncharacterized protein</fullName>
    </submittedName>
</protein>
<feature type="region of interest" description="Disordered" evidence="1">
    <location>
        <begin position="1"/>
        <end position="119"/>
    </location>
</feature>
<keyword evidence="3" id="KW-1185">Reference proteome</keyword>
<name>A0AAV5W4E4_9BILA</name>
<feature type="non-terminal residue" evidence="2">
    <location>
        <position position="1"/>
    </location>
</feature>
<dbReference type="AlphaFoldDB" id="A0AAV5W4E4"/>
<accession>A0AAV5W4E4</accession>
<gene>
    <name evidence="2" type="ORF">PFISCL1PPCAC_16852</name>
</gene>
<feature type="non-terminal residue" evidence="2">
    <location>
        <position position="119"/>
    </location>
</feature>
<evidence type="ECO:0000313" key="2">
    <source>
        <dbReference type="EMBL" id="GMT25555.1"/>
    </source>
</evidence>
<evidence type="ECO:0000256" key="1">
    <source>
        <dbReference type="SAM" id="MobiDB-lite"/>
    </source>
</evidence>
<proteinExistence type="predicted"/>
<comment type="caution">
    <text evidence="2">The sequence shown here is derived from an EMBL/GenBank/DDBJ whole genome shotgun (WGS) entry which is preliminary data.</text>
</comment>
<feature type="compositionally biased region" description="Polar residues" evidence="1">
    <location>
        <begin position="1"/>
        <end position="15"/>
    </location>
</feature>
<evidence type="ECO:0000313" key="3">
    <source>
        <dbReference type="Proteomes" id="UP001432322"/>
    </source>
</evidence>
<reference evidence="2" key="1">
    <citation type="submission" date="2023-10" db="EMBL/GenBank/DDBJ databases">
        <title>Genome assembly of Pristionchus species.</title>
        <authorList>
            <person name="Yoshida K."/>
            <person name="Sommer R.J."/>
        </authorList>
    </citation>
    <scope>NUCLEOTIDE SEQUENCE</scope>
    <source>
        <strain evidence="2">RS5133</strain>
    </source>
</reference>
<organism evidence="2 3">
    <name type="scientific">Pristionchus fissidentatus</name>
    <dbReference type="NCBI Taxonomy" id="1538716"/>
    <lineage>
        <taxon>Eukaryota</taxon>
        <taxon>Metazoa</taxon>
        <taxon>Ecdysozoa</taxon>
        <taxon>Nematoda</taxon>
        <taxon>Chromadorea</taxon>
        <taxon>Rhabditida</taxon>
        <taxon>Rhabditina</taxon>
        <taxon>Diplogasteromorpha</taxon>
        <taxon>Diplogasteroidea</taxon>
        <taxon>Neodiplogasteridae</taxon>
        <taxon>Pristionchus</taxon>
    </lineage>
</organism>
<dbReference type="EMBL" id="BTSY01000004">
    <property type="protein sequence ID" value="GMT25555.1"/>
    <property type="molecule type" value="Genomic_DNA"/>
</dbReference>
<dbReference type="Proteomes" id="UP001432322">
    <property type="component" value="Unassembled WGS sequence"/>
</dbReference>
<sequence length="119" mass="13891">LQETSTMSGSKGSSPDQKRTSPREMSKRQFTDADFSEFDQDMAQVAPYDEEEDDDFEMDSSSESGTEYESAASRDMTPEIGLTDEEERRMIREEGDRWLEELLKRPETEEREKDEKKEE</sequence>
<feature type="compositionally biased region" description="Acidic residues" evidence="1">
    <location>
        <begin position="48"/>
        <end position="60"/>
    </location>
</feature>
<feature type="compositionally biased region" description="Basic and acidic residues" evidence="1">
    <location>
        <begin position="86"/>
        <end position="119"/>
    </location>
</feature>
<feature type="compositionally biased region" description="Basic and acidic residues" evidence="1">
    <location>
        <begin position="16"/>
        <end position="31"/>
    </location>
</feature>